<evidence type="ECO:0000256" key="1">
    <source>
        <dbReference type="ARBA" id="ARBA00005525"/>
    </source>
</evidence>
<dbReference type="PANTHER" id="PTHR11645">
    <property type="entry name" value="PYRROLINE-5-CARBOXYLATE REDUCTASE"/>
    <property type="match status" value="1"/>
</dbReference>
<dbReference type="InterPro" id="IPR000304">
    <property type="entry name" value="Pyrroline-COOH_reductase"/>
</dbReference>
<name>A0A9P7YYA6_9HELO</name>
<evidence type="ECO:0000259" key="5">
    <source>
        <dbReference type="Pfam" id="PF14748"/>
    </source>
</evidence>
<dbReference type="Pfam" id="PF14748">
    <property type="entry name" value="P5CR_dimer"/>
    <property type="match status" value="1"/>
</dbReference>
<dbReference type="GO" id="GO:0055129">
    <property type="term" value="P:L-proline biosynthetic process"/>
    <property type="evidence" value="ECO:0007669"/>
    <property type="project" value="TreeGrafter"/>
</dbReference>
<dbReference type="EMBL" id="MU254207">
    <property type="protein sequence ID" value="KAG9241475.1"/>
    <property type="molecule type" value="Genomic_DNA"/>
</dbReference>
<dbReference type="InterPro" id="IPR029036">
    <property type="entry name" value="P5CR_dimer"/>
</dbReference>
<dbReference type="Proteomes" id="UP000887226">
    <property type="component" value="Unassembled WGS sequence"/>
</dbReference>
<dbReference type="PIRSF" id="PIRSF000193">
    <property type="entry name" value="Pyrrol-5-carb_rd"/>
    <property type="match status" value="1"/>
</dbReference>
<accession>A0A9P7YYA6</accession>
<gene>
    <name evidence="6" type="ORF">BJ878DRAFT_520562</name>
</gene>
<dbReference type="SUPFAM" id="SSF48179">
    <property type="entry name" value="6-phosphogluconate dehydrogenase C-terminal domain-like"/>
    <property type="match status" value="1"/>
</dbReference>
<evidence type="ECO:0000259" key="4">
    <source>
        <dbReference type="Pfam" id="PF03807"/>
    </source>
</evidence>
<keyword evidence="2" id="KW-0521">NADP</keyword>
<feature type="domain" description="Pyrroline-5-carboxylate reductase dimerisation" evidence="5">
    <location>
        <begin position="200"/>
        <end position="300"/>
    </location>
</feature>
<dbReference type="PANTHER" id="PTHR11645:SF65">
    <property type="entry name" value="HYPOTHETICAL PYRROLINE-5-CARBOXYLATE REDUCTASE (EUROFUNG)"/>
    <property type="match status" value="1"/>
</dbReference>
<proteinExistence type="inferred from homology"/>
<dbReference type="InterPro" id="IPR008927">
    <property type="entry name" value="6-PGluconate_DH-like_C_sf"/>
</dbReference>
<evidence type="ECO:0000313" key="6">
    <source>
        <dbReference type="EMBL" id="KAG9241475.1"/>
    </source>
</evidence>
<dbReference type="HAMAP" id="MF_01925">
    <property type="entry name" value="P5C_reductase"/>
    <property type="match status" value="1"/>
</dbReference>
<dbReference type="AlphaFoldDB" id="A0A9P7YYA6"/>
<dbReference type="Pfam" id="PF03807">
    <property type="entry name" value="F420_oxidored"/>
    <property type="match status" value="1"/>
</dbReference>
<comment type="caution">
    <text evidence="6">The sequence shown here is derived from an EMBL/GenBank/DDBJ whole genome shotgun (WGS) entry which is preliminary data.</text>
</comment>
<dbReference type="Gene3D" id="1.10.3730.10">
    <property type="entry name" value="ProC C-terminal domain-like"/>
    <property type="match status" value="1"/>
</dbReference>
<feature type="binding site" evidence="2">
    <location>
        <position position="80"/>
    </location>
    <ligand>
        <name>NADPH</name>
        <dbReference type="ChEBI" id="CHEBI:57783"/>
    </ligand>
</feature>
<keyword evidence="3" id="KW-0472">Membrane</keyword>
<reference evidence="6" key="1">
    <citation type="journal article" date="2021" name="IMA Fungus">
        <title>Genomic characterization of three marine fungi, including Emericellopsis atlantica sp. nov. with signatures of a generalist lifestyle and marine biomass degradation.</title>
        <authorList>
            <person name="Hagestad O.C."/>
            <person name="Hou L."/>
            <person name="Andersen J.H."/>
            <person name="Hansen E.H."/>
            <person name="Altermark B."/>
            <person name="Li C."/>
            <person name="Kuhnert E."/>
            <person name="Cox R.J."/>
            <person name="Crous P.W."/>
            <person name="Spatafora J.W."/>
            <person name="Lail K."/>
            <person name="Amirebrahimi M."/>
            <person name="Lipzen A."/>
            <person name="Pangilinan J."/>
            <person name="Andreopoulos W."/>
            <person name="Hayes R.D."/>
            <person name="Ng V."/>
            <person name="Grigoriev I.V."/>
            <person name="Jackson S.A."/>
            <person name="Sutton T.D.S."/>
            <person name="Dobson A.D.W."/>
            <person name="Rama T."/>
        </authorList>
    </citation>
    <scope>NUCLEOTIDE SEQUENCE</scope>
    <source>
        <strain evidence="6">TRa3180A</strain>
    </source>
</reference>
<feature type="binding site" evidence="2">
    <location>
        <begin position="18"/>
        <end position="23"/>
    </location>
    <ligand>
        <name>NADP(+)</name>
        <dbReference type="ChEBI" id="CHEBI:58349"/>
    </ligand>
</feature>
<dbReference type="SUPFAM" id="SSF51735">
    <property type="entry name" value="NAD(P)-binding Rossmann-fold domains"/>
    <property type="match status" value="1"/>
</dbReference>
<keyword evidence="3" id="KW-1133">Transmembrane helix</keyword>
<evidence type="ECO:0000313" key="7">
    <source>
        <dbReference type="Proteomes" id="UP000887226"/>
    </source>
</evidence>
<feature type="domain" description="Pyrroline-5-carboxylate reductase catalytic N-terminal" evidence="4">
    <location>
        <begin position="15"/>
        <end position="122"/>
    </location>
</feature>
<protein>
    <submittedName>
        <fullName evidence="6">Pyrroline-5-carboxylate reductase dimerization-domain-containing protein</fullName>
    </submittedName>
</protein>
<evidence type="ECO:0000256" key="2">
    <source>
        <dbReference type="PIRSR" id="PIRSR000193-1"/>
    </source>
</evidence>
<comment type="similarity">
    <text evidence="1">Belongs to the pyrroline-5-carboxylate reductase family.</text>
</comment>
<dbReference type="Gene3D" id="3.40.50.720">
    <property type="entry name" value="NAD(P)-binding Rossmann-like Domain"/>
    <property type="match status" value="1"/>
</dbReference>
<feature type="transmembrane region" description="Helical" evidence="3">
    <location>
        <begin position="12"/>
        <end position="32"/>
    </location>
</feature>
<dbReference type="InterPro" id="IPR028939">
    <property type="entry name" value="P5C_Rdtase_cat_N"/>
</dbReference>
<keyword evidence="3" id="KW-0812">Transmembrane</keyword>
<dbReference type="InterPro" id="IPR036291">
    <property type="entry name" value="NAD(P)-bd_dom_sf"/>
</dbReference>
<dbReference type="OrthoDB" id="10263291at2759"/>
<organism evidence="6 7">
    <name type="scientific">Calycina marina</name>
    <dbReference type="NCBI Taxonomy" id="1763456"/>
    <lineage>
        <taxon>Eukaryota</taxon>
        <taxon>Fungi</taxon>
        <taxon>Dikarya</taxon>
        <taxon>Ascomycota</taxon>
        <taxon>Pezizomycotina</taxon>
        <taxon>Leotiomycetes</taxon>
        <taxon>Helotiales</taxon>
        <taxon>Pezizellaceae</taxon>
        <taxon>Calycina</taxon>
    </lineage>
</organism>
<sequence length="301" mass="32105">MATDRSSTPRTGLTLAIIGCGVMGTAILQGVLDACPKERTTGEKPRFSKVIACVNSEASVERLKKAFMHEERLEILQKGNVKGANAADVVMLGCKPYMVQDILGEDGILAALEEKLLISFVVGTPQAKILNCLRKGTSNHPNDKALKKNPKIVRGMMNLAAQYGESLTIIEDLPLPGDFLDIVNWIFSQLGKTTLVAPNLYDVGGVIAGASSAFLSVAIDGMLDGAVCEGIKRSEGRKMLTQTLRSLAALLENGETPDTVREKVSSPKGTTIAGTMSLEEDGVRASYSKAIVKAANRSRDI</sequence>
<dbReference type="GO" id="GO:0004735">
    <property type="term" value="F:pyrroline-5-carboxylate reductase activity"/>
    <property type="evidence" value="ECO:0007669"/>
    <property type="project" value="InterPro"/>
</dbReference>
<evidence type="ECO:0000256" key="3">
    <source>
        <dbReference type="SAM" id="Phobius"/>
    </source>
</evidence>
<keyword evidence="7" id="KW-1185">Reference proteome</keyword>